<evidence type="ECO:0000313" key="7">
    <source>
        <dbReference type="EMBL" id="HAE46282.1"/>
    </source>
</evidence>
<dbReference type="InterPro" id="IPR037185">
    <property type="entry name" value="EmrE-like"/>
</dbReference>
<proteinExistence type="predicted"/>
<keyword evidence="3 5" id="KW-1133">Transmembrane helix</keyword>
<dbReference type="Proteomes" id="UP000257706">
    <property type="component" value="Unassembled WGS sequence"/>
</dbReference>
<evidence type="ECO:0000256" key="1">
    <source>
        <dbReference type="ARBA" id="ARBA00004141"/>
    </source>
</evidence>
<dbReference type="EMBL" id="DMAI01000039">
    <property type="protein sequence ID" value="HAE46282.1"/>
    <property type="molecule type" value="Genomic_DNA"/>
</dbReference>
<evidence type="ECO:0000259" key="6">
    <source>
        <dbReference type="Pfam" id="PF00892"/>
    </source>
</evidence>
<feature type="transmembrane region" description="Helical" evidence="5">
    <location>
        <begin position="53"/>
        <end position="71"/>
    </location>
</feature>
<accession>A0A3B9IEL7</accession>
<dbReference type="GO" id="GO:0016020">
    <property type="term" value="C:membrane"/>
    <property type="evidence" value="ECO:0007669"/>
    <property type="project" value="UniProtKB-SubCell"/>
</dbReference>
<feature type="transmembrane region" description="Helical" evidence="5">
    <location>
        <begin position="232"/>
        <end position="252"/>
    </location>
</feature>
<feature type="transmembrane region" description="Helical" evidence="5">
    <location>
        <begin position="199"/>
        <end position="220"/>
    </location>
</feature>
<keyword evidence="2 5" id="KW-0812">Transmembrane</keyword>
<dbReference type="Pfam" id="PF00892">
    <property type="entry name" value="EamA"/>
    <property type="match status" value="2"/>
</dbReference>
<evidence type="ECO:0000256" key="4">
    <source>
        <dbReference type="ARBA" id="ARBA00023136"/>
    </source>
</evidence>
<reference evidence="7 8" key="1">
    <citation type="journal article" date="2018" name="Nat. Biotechnol.">
        <title>A standardized bacterial taxonomy based on genome phylogeny substantially revises the tree of life.</title>
        <authorList>
            <person name="Parks D.H."/>
            <person name="Chuvochina M."/>
            <person name="Waite D.W."/>
            <person name="Rinke C."/>
            <person name="Skarshewski A."/>
            <person name="Chaumeil P.A."/>
            <person name="Hugenholtz P."/>
        </authorList>
    </citation>
    <scope>NUCLEOTIDE SEQUENCE [LARGE SCALE GENOMIC DNA]</scope>
    <source>
        <strain evidence="7">UBA8739</strain>
    </source>
</reference>
<evidence type="ECO:0000313" key="8">
    <source>
        <dbReference type="Proteomes" id="UP000257706"/>
    </source>
</evidence>
<feature type="transmembrane region" description="Helical" evidence="5">
    <location>
        <begin position="288"/>
        <end position="305"/>
    </location>
</feature>
<dbReference type="AlphaFoldDB" id="A0A3B9IEL7"/>
<evidence type="ECO:0000256" key="5">
    <source>
        <dbReference type="SAM" id="Phobius"/>
    </source>
</evidence>
<feature type="transmembrane region" description="Helical" evidence="5">
    <location>
        <begin position="112"/>
        <end position="133"/>
    </location>
</feature>
<sequence length="309" mass="31758">MAMSDDVRPAGVAGALAARGFGPADYGCLILLAALWGGSFMLIKTALPTMGPFTIVVSRLALGAAALYAVLKLRGLRLPARAVDWLPFVVFGAIGNLAPFTLIAWGQQHVPSAVAAILMAAMPLFTLVLARVAKPAENPITAGRVAGIALGFSGVVVLVGPSALTEAGGGIGELAILGAALCYAVASLYAERVRHVPPLVSATATLTSGAVLALPVAAILEQPWTQAPALEAMAAVTLLGIACTGLAYLLFYRLMARGGAVLVALNNYLIPAFGVMWGILLLGEQPSLNAFLALGLIMLAITVANRRRR</sequence>
<dbReference type="PANTHER" id="PTHR32322:SF9">
    <property type="entry name" value="AMINO-ACID METABOLITE EFFLUX PUMP-RELATED"/>
    <property type="match status" value="1"/>
</dbReference>
<evidence type="ECO:0000256" key="2">
    <source>
        <dbReference type="ARBA" id="ARBA00022692"/>
    </source>
</evidence>
<dbReference type="SUPFAM" id="SSF103481">
    <property type="entry name" value="Multidrug resistance efflux transporter EmrE"/>
    <property type="match status" value="2"/>
</dbReference>
<feature type="transmembrane region" description="Helical" evidence="5">
    <location>
        <begin position="145"/>
        <end position="164"/>
    </location>
</feature>
<comment type="caution">
    <text evidence="7">The sequence shown here is derived from an EMBL/GenBank/DDBJ whole genome shotgun (WGS) entry which is preliminary data.</text>
</comment>
<feature type="transmembrane region" description="Helical" evidence="5">
    <location>
        <begin position="259"/>
        <end position="282"/>
    </location>
</feature>
<feature type="domain" description="EamA" evidence="6">
    <location>
        <begin position="171"/>
        <end position="304"/>
    </location>
</feature>
<protein>
    <submittedName>
        <fullName evidence="7">EamA family transporter</fullName>
    </submittedName>
</protein>
<dbReference type="InterPro" id="IPR050638">
    <property type="entry name" value="AA-Vitamin_Transporters"/>
</dbReference>
<name>A0A3B9IEL7_9PROT</name>
<feature type="transmembrane region" description="Helical" evidence="5">
    <location>
        <begin position="83"/>
        <end position="106"/>
    </location>
</feature>
<comment type="subcellular location">
    <subcellularLocation>
        <location evidence="1">Membrane</location>
        <topology evidence="1">Multi-pass membrane protein</topology>
    </subcellularLocation>
</comment>
<keyword evidence="4 5" id="KW-0472">Membrane</keyword>
<evidence type="ECO:0000256" key="3">
    <source>
        <dbReference type="ARBA" id="ARBA00022989"/>
    </source>
</evidence>
<feature type="domain" description="EamA" evidence="6">
    <location>
        <begin position="29"/>
        <end position="159"/>
    </location>
</feature>
<organism evidence="7 8">
    <name type="scientific">Tistrella mobilis</name>
    <dbReference type="NCBI Taxonomy" id="171437"/>
    <lineage>
        <taxon>Bacteria</taxon>
        <taxon>Pseudomonadati</taxon>
        <taxon>Pseudomonadota</taxon>
        <taxon>Alphaproteobacteria</taxon>
        <taxon>Geminicoccales</taxon>
        <taxon>Geminicoccaceae</taxon>
        <taxon>Tistrella</taxon>
    </lineage>
</organism>
<gene>
    <name evidence="7" type="ORF">DCK97_02575</name>
</gene>
<dbReference type="InterPro" id="IPR000620">
    <property type="entry name" value="EamA_dom"/>
</dbReference>
<dbReference type="PANTHER" id="PTHR32322">
    <property type="entry name" value="INNER MEMBRANE TRANSPORTER"/>
    <property type="match status" value="1"/>
</dbReference>
<feature type="transmembrane region" description="Helical" evidence="5">
    <location>
        <begin position="170"/>
        <end position="190"/>
    </location>
</feature>